<dbReference type="EMBL" id="FXSZ01000001">
    <property type="protein sequence ID" value="SMO32940.1"/>
    <property type="molecule type" value="Genomic_DNA"/>
</dbReference>
<protein>
    <submittedName>
        <fullName evidence="1">Uncharacterized protein</fullName>
    </submittedName>
</protein>
<proteinExistence type="predicted"/>
<name>A0A521AE17_9SPHI</name>
<gene>
    <name evidence="1" type="ORF">SAMN06265350_10176</name>
</gene>
<sequence>MNSLGSGFSARQSLPYQFELLSHPVGRLKRAGGLNQCFNIAFAQNYSPVLKINDLNYTIKIPDRINNYLEFNQILNHNERDSLEAQFVPYLINYIYSGRSKVYFFNFSVKSLAASVNKNKEISAVHIVCNYSPLVL</sequence>
<dbReference type="RefSeq" id="WP_142600521.1">
    <property type="nucleotide sequence ID" value="NZ_FXSZ01000001.1"/>
</dbReference>
<organism evidence="1 2">
    <name type="scientific">Solitalea koreensis</name>
    <dbReference type="NCBI Taxonomy" id="543615"/>
    <lineage>
        <taxon>Bacteria</taxon>
        <taxon>Pseudomonadati</taxon>
        <taxon>Bacteroidota</taxon>
        <taxon>Sphingobacteriia</taxon>
        <taxon>Sphingobacteriales</taxon>
        <taxon>Sphingobacteriaceae</taxon>
        <taxon>Solitalea</taxon>
    </lineage>
</organism>
<reference evidence="1 2" key="1">
    <citation type="submission" date="2017-05" db="EMBL/GenBank/DDBJ databases">
        <authorList>
            <person name="Varghese N."/>
            <person name="Submissions S."/>
        </authorList>
    </citation>
    <scope>NUCLEOTIDE SEQUENCE [LARGE SCALE GENOMIC DNA]</scope>
    <source>
        <strain evidence="1 2">DSM 21342</strain>
    </source>
</reference>
<evidence type="ECO:0000313" key="2">
    <source>
        <dbReference type="Proteomes" id="UP000315971"/>
    </source>
</evidence>
<dbReference type="Proteomes" id="UP000315971">
    <property type="component" value="Unassembled WGS sequence"/>
</dbReference>
<keyword evidence="2" id="KW-1185">Reference proteome</keyword>
<accession>A0A521AE17</accession>
<dbReference type="AlphaFoldDB" id="A0A521AE17"/>
<evidence type="ECO:0000313" key="1">
    <source>
        <dbReference type="EMBL" id="SMO32940.1"/>
    </source>
</evidence>